<accession>A0A9P8A4W7</accession>
<dbReference type="Pfam" id="PF00466">
    <property type="entry name" value="Ribosomal_L10"/>
    <property type="match status" value="1"/>
</dbReference>
<dbReference type="CDD" id="cd05797">
    <property type="entry name" value="Ribosomal_L10"/>
    <property type="match status" value="1"/>
</dbReference>
<dbReference type="EMBL" id="JAIFTL010000145">
    <property type="protein sequence ID" value="KAG9322469.1"/>
    <property type="molecule type" value="Genomic_DNA"/>
</dbReference>
<dbReference type="Proteomes" id="UP000717515">
    <property type="component" value="Unassembled WGS sequence"/>
</dbReference>
<dbReference type="GO" id="GO:1990904">
    <property type="term" value="C:ribonucleoprotein complex"/>
    <property type="evidence" value="ECO:0007669"/>
    <property type="project" value="UniProtKB-KW"/>
</dbReference>
<reference evidence="4" key="1">
    <citation type="submission" date="2021-07" db="EMBL/GenBank/DDBJ databases">
        <title>Draft genome of Mortierella alpina, strain LL118, isolated from an aspen leaf litter sample.</title>
        <authorList>
            <person name="Yang S."/>
            <person name="Vinatzer B.A."/>
        </authorList>
    </citation>
    <scope>NUCLEOTIDE SEQUENCE</scope>
    <source>
        <strain evidence="4">LL118</strain>
    </source>
</reference>
<dbReference type="InterPro" id="IPR047865">
    <property type="entry name" value="Ribosomal_uL10_bac_type"/>
</dbReference>
<comment type="caution">
    <text evidence="4">The sequence shown here is derived from an EMBL/GenBank/DDBJ whole genome shotgun (WGS) entry which is preliminary data.</text>
</comment>
<protein>
    <recommendedName>
        <fullName evidence="6">50S ribosomal protein L10</fullName>
    </recommendedName>
</protein>
<dbReference type="AlphaFoldDB" id="A0A9P8A4W7"/>
<dbReference type="PANTHER" id="PTHR11560">
    <property type="entry name" value="39S RIBOSOMAL PROTEIN L10, MITOCHONDRIAL"/>
    <property type="match status" value="1"/>
</dbReference>
<evidence type="ECO:0000256" key="1">
    <source>
        <dbReference type="ARBA" id="ARBA00008889"/>
    </source>
</evidence>
<dbReference type="GO" id="GO:0005840">
    <property type="term" value="C:ribosome"/>
    <property type="evidence" value="ECO:0007669"/>
    <property type="project" value="UniProtKB-KW"/>
</dbReference>
<keyword evidence="2" id="KW-0689">Ribosomal protein</keyword>
<keyword evidence="3" id="KW-0687">Ribonucleoprotein</keyword>
<dbReference type="Gene3D" id="3.30.70.1730">
    <property type="match status" value="1"/>
</dbReference>
<evidence type="ECO:0000256" key="2">
    <source>
        <dbReference type="ARBA" id="ARBA00022980"/>
    </source>
</evidence>
<evidence type="ECO:0000313" key="5">
    <source>
        <dbReference type="Proteomes" id="UP000717515"/>
    </source>
</evidence>
<evidence type="ECO:0000313" key="4">
    <source>
        <dbReference type="EMBL" id="KAG9322469.1"/>
    </source>
</evidence>
<evidence type="ECO:0000256" key="3">
    <source>
        <dbReference type="ARBA" id="ARBA00023274"/>
    </source>
</evidence>
<dbReference type="InterPro" id="IPR001790">
    <property type="entry name" value="Ribosomal_uL10"/>
</dbReference>
<gene>
    <name evidence="4" type="ORF">KVV02_003195</name>
</gene>
<evidence type="ECO:0008006" key="6">
    <source>
        <dbReference type="Google" id="ProtNLM"/>
    </source>
</evidence>
<dbReference type="SUPFAM" id="SSF160369">
    <property type="entry name" value="Ribosomal protein L10-like"/>
    <property type="match status" value="1"/>
</dbReference>
<organism evidence="4 5">
    <name type="scientific">Mortierella alpina</name>
    <name type="common">Oleaginous fungus</name>
    <name type="synonym">Mortierella renispora</name>
    <dbReference type="NCBI Taxonomy" id="64518"/>
    <lineage>
        <taxon>Eukaryota</taxon>
        <taxon>Fungi</taxon>
        <taxon>Fungi incertae sedis</taxon>
        <taxon>Mucoromycota</taxon>
        <taxon>Mortierellomycotina</taxon>
        <taxon>Mortierellomycetes</taxon>
        <taxon>Mortierellales</taxon>
        <taxon>Mortierellaceae</taxon>
        <taxon>Mortierella</taxon>
    </lineage>
</organism>
<proteinExistence type="inferred from homology"/>
<sequence>MFPSARGIAARSVRSLTTIRQYASTTPHISGSSAASQKTKAAAAAEAAGRKLTNYGKEFRPQKTFLHQTYSQILESNRIMLICQHNNMSVPELIQLRNDLTAAGAEMKVVRLGIFAAALRETRYANLAPLINGPTCVISCNMSPEEEEEHVQSRGKVPKGLAGIRKVVEKHRKMILLGGKVDDSLVSVEDMEKMVEMPGIQTMRSQVVGLLSQAGGGRLVQLLGMNPTLLVLNLDAHAKSGDSKPEEEA</sequence>
<dbReference type="InterPro" id="IPR043141">
    <property type="entry name" value="Ribosomal_uL10-like_sf"/>
</dbReference>
<comment type="similarity">
    <text evidence="1">Belongs to the universal ribosomal protein uL10 family.</text>
</comment>
<name>A0A9P8A4W7_MORAP</name>